<dbReference type="InterPro" id="IPR027271">
    <property type="entry name" value="Acetolactate_synth/TF_NikR_C"/>
</dbReference>
<feature type="domain" description="Transcription factor NikR nickel binding C-terminal" evidence="9">
    <location>
        <begin position="58"/>
        <end position="133"/>
    </location>
</feature>
<feature type="domain" description="Ribbon-helix-helix protein CopG" evidence="8">
    <location>
        <begin position="7"/>
        <end position="47"/>
    </location>
</feature>
<comment type="function">
    <text evidence="7">Transcriptional regulator.</text>
</comment>
<dbReference type="GO" id="GO:0010045">
    <property type="term" value="P:response to nickel cation"/>
    <property type="evidence" value="ECO:0007669"/>
    <property type="project" value="InterPro"/>
</dbReference>
<dbReference type="RefSeq" id="WP_049662629.1">
    <property type="nucleotide sequence ID" value="NZ_MAYT01000001.1"/>
</dbReference>
<evidence type="ECO:0000259" key="9">
    <source>
        <dbReference type="Pfam" id="PF08753"/>
    </source>
</evidence>
<dbReference type="Gene3D" id="3.30.70.1150">
    <property type="entry name" value="ACT-like. Chain A, domain 2"/>
    <property type="match status" value="1"/>
</dbReference>
<feature type="binding site" evidence="7">
    <location>
        <position position="92"/>
    </location>
    <ligand>
        <name>Ni(2+)</name>
        <dbReference type="ChEBI" id="CHEBI:49786"/>
    </ligand>
</feature>
<comment type="caution">
    <text evidence="10">The sequence shown here is derived from an EMBL/GenBank/DDBJ whole genome shotgun (WGS) entry which is preliminary data.</text>
</comment>
<keyword evidence="5 7" id="KW-0238">DNA-binding</keyword>
<dbReference type="PANTHER" id="PTHR34719:SF2">
    <property type="entry name" value="NICKEL-RESPONSIVE REGULATOR"/>
    <property type="match status" value="1"/>
</dbReference>
<dbReference type="GO" id="GO:0016151">
    <property type="term" value="F:nickel cation binding"/>
    <property type="evidence" value="ECO:0007669"/>
    <property type="project" value="UniProtKB-UniRule"/>
</dbReference>
<dbReference type="GO" id="GO:0003677">
    <property type="term" value="F:DNA binding"/>
    <property type="evidence" value="ECO:0007669"/>
    <property type="project" value="UniProtKB-KW"/>
</dbReference>
<comment type="similarity">
    <text evidence="1 7">Belongs to the transcriptional regulatory CopG/NikR family.</text>
</comment>
<gene>
    <name evidence="10" type="ORF">A8F95_04180</name>
</gene>
<accession>A0A1B9B9W7</accession>
<reference evidence="11" key="1">
    <citation type="submission" date="2016-05" db="EMBL/GenBank/DDBJ databases">
        <authorList>
            <person name="Liu B."/>
            <person name="Wang J."/>
            <person name="Zhu Y."/>
            <person name="Liu G."/>
            <person name="Chen Q."/>
            <person name="Chen Z."/>
            <person name="Lan J."/>
            <person name="Che J."/>
            <person name="Ge C."/>
            <person name="Shi H."/>
            <person name="Pan Z."/>
            <person name="Liu X."/>
        </authorList>
    </citation>
    <scope>NUCLEOTIDE SEQUENCE [LARGE SCALE GENOMIC DNA]</scope>
    <source>
        <strain evidence="11">FJAT-27215</strain>
    </source>
</reference>
<sequence>MQDSTTKRFGVSMEGNLLRKFDHLIKQRGYENRSEAVRDLVRDALIQQSWEDNEQIVAGTILLFYNHSQRNLLEELTHIQHGMHDYILATTHFHLDHDSCLELIVVKGKANDIQQLSHQLTSLKGVEYGKFTVAPVEQV</sequence>
<dbReference type="InterPro" id="IPR050192">
    <property type="entry name" value="CopG/NikR_regulator"/>
</dbReference>
<dbReference type="GO" id="GO:0003700">
    <property type="term" value="F:DNA-binding transcription factor activity"/>
    <property type="evidence" value="ECO:0007669"/>
    <property type="project" value="UniProtKB-UniRule"/>
</dbReference>
<evidence type="ECO:0000256" key="1">
    <source>
        <dbReference type="ARBA" id="ARBA00008478"/>
    </source>
</evidence>
<protein>
    <recommendedName>
        <fullName evidence="7">Putative nickel-responsive regulator</fullName>
    </recommendedName>
</protein>
<evidence type="ECO:0000256" key="4">
    <source>
        <dbReference type="ARBA" id="ARBA00023015"/>
    </source>
</evidence>
<evidence type="ECO:0000256" key="5">
    <source>
        <dbReference type="ARBA" id="ARBA00023125"/>
    </source>
</evidence>
<feature type="binding site" evidence="7">
    <location>
        <position position="94"/>
    </location>
    <ligand>
        <name>Ni(2+)</name>
        <dbReference type="ChEBI" id="CHEBI:49786"/>
    </ligand>
</feature>
<keyword evidence="11" id="KW-1185">Reference proteome</keyword>
<dbReference type="InterPro" id="IPR013321">
    <property type="entry name" value="Arc_rbn_hlx_hlx"/>
</dbReference>
<evidence type="ECO:0000313" key="11">
    <source>
        <dbReference type="Proteomes" id="UP000092578"/>
    </source>
</evidence>
<organism evidence="10 11">
    <name type="scientific">Pseudobacillus wudalianchiensis</name>
    <dbReference type="NCBI Taxonomy" id="1743143"/>
    <lineage>
        <taxon>Bacteria</taxon>
        <taxon>Bacillati</taxon>
        <taxon>Bacillota</taxon>
        <taxon>Bacilli</taxon>
        <taxon>Bacillales</taxon>
        <taxon>Bacillaceae</taxon>
        <taxon>Pseudobacillus</taxon>
    </lineage>
</organism>
<keyword evidence="2 7" id="KW-0533">Nickel</keyword>
<feature type="binding site" evidence="7">
    <location>
        <position position="81"/>
    </location>
    <ligand>
        <name>Ni(2+)</name>
        <dbReference type="ChEBI" id="CHEBI:49786"/>
    </ligand>
</feature>
<keyword evidence="4 7" id="KW-0805">Transcription regulation</keyword>
<dbReference type="NCBIfam" id="NF002815">
    <property type="entry name" value="PRK02967.1"/>
    <property type="match status" value="1"/>
</dbReference>
<keyword evidence="3 7" id="KW-0479">Metal-binding</keyword>
<evidence type="ECO:0000259" key="8">
    <source>
        <dbReference type="Pfam" id="PF01402"/>
    </source>
</evidence>
<evidence type="ECO:0000256" key="3">
    <source>
        <dbReference type="ARBA" id="ARBA00022723"/>
    </source>
</evidence>
<dbReference type="InterPro" id="IPR010985">
    <property type="entry name" value="Ribbon_hlx_hlx"/>
</dbReference>
<dbReference type="NCBIfam" id="NF001884">
    <property type="entry name" value="PRK00630.1"/>
    <property type="match status" value="1"/>
</dbReference>
<dbReference type="SUPFAM" id="SSF55021">
    <property type="entry name" value="ACT-like"/>
    <property type="match status" value="1"/>
</dbReference>
<dbReference type="InterPro" id="IPR045865">
    <property type="entry name" value="ACT-like_dom_sf"/>
</dbReference>
<evidence type="ECO:0000256" key="7">
    <source>
        <dbReference type="HAMAP-Rule" id="MF_00476"/>
    </source>
</evidence>
<dbReference type="InterPro" id="IPR022988">
    <property type="entry name" value="Ni_resp_reg_NikR"/>
</dbReference>
<feature type="binding site" evidence="7">
    <location>
        <position position="100"/>
    </location>
    <ligand>
        <name>Ni(2+)</name>
        <dbReference type="ChEBI" id="CHEBI:49786"/>
    </ligand>
</feature>
<comment type="cofactor">
    <cofactor evidence="7">
        <name>Ni(2+)</name>
        <dbReference type="ChEBI" id="CHEBI:49786"/>
    </cofactor>
    <text evidence="7">Binds 1 nickel ion per subunit.</text>
</comment>
<evidence type="ECO:0000256" key="2">
    <source>
        <dbReference type="ARBA" id="ARBA00022596"/>
    </source>
</evidence>
<dbReference type="Gene3D" id="1.10.1220.10">
    <property type="entry name" value="Met repressor-like"/>
    <property type="match status" value="1"/>
</dbReference>
<dbReference type="AlphaFoldDB" id="A0A1B9B9W7"/>
<dbReference type="NCBIfam" id="NF003381">
    <property type="entry name" value="PRK04460.1"/>
    <property type="match status" value="1"/>
</dbReference>
<dbReference type="PANTHER" id="PTHR34719">
    <property type="entry name" value="NICKEL-RESPONSIVE REGULATOR"/>
    <property type="match status" value="1"/>
</dbReference>
<dbReference type="InterPro" id="IPR014864">
    <property type="entry name" value="TF_NikR_Ni-bd_C"/>
</dbReference>
<evidence type="ECO:0000256" key="6">
    <source>
        <dbReference type="ARBA" id="ARBA00023163"/>
    </source>
</evidence>
<dbReference type="EMBL" id="MAYT01000001">
    <property type="protein sequence ID" value="OCA92890.1"/>
    <property type="molecule type" value="Genomic_DNA"/>
</dbReference>
<keyword evidence="6 7" id="KW-0804">Transcription</keyword>
<dbReference type="CDD" id="cd22231">
    <property type="entry name" value="RHH_NikR_HicB-like"/>
    <property type="match status" value="1"/>
</dbReference>
<dbReference type="InterPro" id="IPR002145">
    <property type="entry name" value="CopG"/>
</dbReference>
<dbReference type="Pfam" id="PF08753">
    <property type="entry name" value="NikR_C"/>
    <property type="match status" value="1"/>
</dbReference>
<evidence type="ECO:0000313" key="10">
    <source>
        <dbReference type="EMBL" id="OCA92890.1"/>
    </source>
</evidence>
<dbReference type="Pfam" id="PF01402">
    <property type="entry name" value="RHH_1"/>
    <property type="match status" value="1"/>
</dbReference>
<name>A0A1B9B9W7_9BACI</name>
<dbReference type="SUPFAM" id="SSF47598">
    <property type="entry name" value="Ribbon-helix-helix"/>
    <property type="match status" value="1"/>
</dbReference>
<dbReference type="HAMAP" id="MF_00476">
    <property type="entry name" value="NikR"/>
    <property type="match status" value="1"/>
</dbReference>
<proteinExistence type="inferred from homology"/>
<dbReference type="NCBIfam" id="NF002169">
    <property type="entry name" value="PRK01002.1"/>
    <property type="match status" value="1"/>
</dbReference>
<dbReference type="Proteomes" id="UP000092578">
    <property type="component" value="Unassembled WGS sequence"/>
</dbReference>